<dbReference type="Gene3D" id="3.40.50.2000">
    <property type="entry name" value="Glycogen Phosphorylase B"/>
    <property type="match status" value="2"/>
</dbReference>
<dbReference type="AlphaFoldDB" id="A0A6N6RL22"/>
<accession>A0A6N6RL22</accession>
<protein>
    <submittedName>
        <fullName evidence="3">Glycosyltransferase family 4 protein</fullName>
    </submittedName>
</protein>
<comment type="caution">
    <text evidence="3">The sequence shown here is derived from an EMBL/GenBank/DDBJ whole genome shotgun (WGS) entry which is preliminary data.</text>
</comment>
<feature type="domain" description="Glycosyltransferase subfamily 4-like N-terminal" evidence="2">
    <location>
        <begin position="15"/>
        <end position="167"/>
    </location>
</feature>
<dbReference type="EMBL" id="WBVO01000001">
    <property type="protein sequence ID" value="KAB2814347.1"/>
    <property type="molecule type" value="Genomic_DNA"/>
</dbReference>
<reference evidence="3 4" key="1">
    <citation type="submission" date="2019-09" db="EMBL/GenBank/DDBJ databases">
        <title>Genomes of family Cryomorphaceae.</title>
        <authorList>
            <person name="Bowman J.P."/>
        </authorList>
    </citation>
    <scope>NUCLEOTIDE SEQUENCE [LARGE SCALE GENOMIC DNA]</scope>
    <source>
        <strain evidence="3 4">LMG 25704</strain>
    </source>
</reference>
<dbReference type="Pfam" id="PF00534">
    <property type="entry name" value="Glycos_transf_1"/>
    <property type="match status" value="1"/>
</dbReference>
<feature type="domain" description="Glycosyl transferase family 1" evidence="1">
    <location>
        <begin position="190"/>
        <end position="352"/>
    </location>
</feature>
<name>A0A6N6RL22_9FLAO</name>
<evidence type="ECO:0000313" key="3">
    <source>
        <dbReference type="EMBL" id="KAB2814347.1"/>
    </source>
</evidence>
<evidence type="ECO:0000313" key="4">
    <source>
        <dbReference type="Proteomes" id="UP000468650"/>
    </source>
</evidence>
<keyword evidence="3" id="KW-0808">Transferase</keyword>
<dbReference type="GO" id="GO:0016757">
    <property type="term" value="F:glycosyltransferase activity"/>
    <property type="evidence" value="ECO:0007669"/>
    <property type="project" value="InterPro"/>
</dbReference>
<dbReference type="SUPFAM" id="SSF53756">
    <property type="entry name" value="UDP-Glycosyltransferase/glycogen phosphorylase"/>
    <property type="match status" value="1"/>
</dbReference>
<dbReference type="InterPro" id="IPR028098">
    <property type="entry name" value="Glyco_trans_4-like_N"/>
</dbReference>
<dbReference type="PANTHER" id="PTHR12526">
    <property type="entry name" value="GLYCOSYLTRANSFERASE"/>
    <property type="match status" value="1"/>
</dbReference>
<keyword evidence="4" id="KW-1185">Reference proteome</keyword>
<evidence type="ECO:0000259" key="2">
    <source>
        <dbReference type="Pfam" id="PF13579"/>
    </source>
</evidence>
<dbReference type="RefSeq" id="WP_151665927.1">
    <property type="nucleotide sequence ID" value="NZ_WBVO01000001.1"/>
</dbReference>
<evidence type="ECO:0000259" key="1">
    <source>
        <dbReference type="Pfam" id="PF00534"/>
    </source>
</evidence>
<dbReference type="InterPro" id="IPR001296">
    <property type="entry name" value="Glyco_trans_1"/>
</dbReference>
<dbReference type="PANTHER" id="PTHR12526:SF638">
    <property type="entry name" value="SPORE COAT PROTEIN SA"/>
    <property type="match status" value="1"/>
</dbReference>
<sequence length="379" mass="41992">MKLMLVINNEFSAFHLRGAVRHFSEKGWDVLILSTPGPLVDKLAEEEGGRVVPIQLAREINPFADLQSLFQLLRILKREKPDVINVGSPKTGFLFALAKILRPKLPVIFTLRGIRSDTLTGLKKRVVKFTERLSCTMADEVIVISPSLREHAVSVGILKQSKAHVLGSGSSNGVDTHSFKLDEHNQKQGDELRAKFGIHQNDFVLSTVGRVTKDKGIEEVYRAVTTIDDPRLHWLVAGPAEESDPIDADILSAMKINPRIHFLGQMDPIQPVFAASDLHVLYSYREGFGNVVLQASAMGKPVVVADIPGLRDTTADNLSGRVIEGRNPQALSAAIRSYMESPELCERHGTSGLKRVKEQFAQEVIWKGQEELYHKVSGK</sequence>
<proteinExistence type="predicted"/>
<dbReference type="CDD" id="cd03808">
    <property type="entry name" value="GT4_CapM-like"/>
    <property type="match status" value="1"/>
</dbReference>
<dbReference type="OrthoDB" id="9790710at2"/>
<organism evidence="3 4">
    <name type="scientific">Phaeocystidibacter luteus</name>
    <dbReference type="NCBI Taxonomy" id="911197"/>
    <lineage>
        <taxon>Bacteria</taxon>
        <taxon>Pseudomonadati</taxon>
        <taxon>Bacteroidota</taxon>
        <taxon>Flavobacteriia</taxon>
        <taxon>Flavobacteriales</taxon>
        <taxon>Phaeocystidibacteraceae</taxon>
        <taxon>Phaeocystidibacter</taxon>
    </lineage>
</organism>
<dbReference type="Pfam" id="PF13579">
    <property type="entry name" value="Glyco_trans_4_4"/>
    <property type="match status" value="1"/>
</dbReference>
<gene>
    <name evidence="3" type="ORF">F8C67_01035</name>
</gene>
<dbReference type="Proteomes" id="UP000468650">
    <property type="component" value="Unassembled WGS sequence"/>
</dbReference>